<name>A0AAD9REZ2_9HYME</name>
<protein>
    <submittedName>
        <fullName evidence="1">Uncharacterized protein</fullName>
    </submittedName>
</protein>
<reference evidence="1" key="2">
    <citation type="journal article" date="2023" name="Commun. Biol.">
        <title>Intrasexual cuticular hydrocarbon dimorphism in a wasp sheds light on hydrocarbon biosynthesis genes in Hymenoptera.</title>
        <authorList>
            <person name="Moris V.C."/>
            <person name="Podsiadlowski L."/>
            <person name="Martin S."/>
            <person name="Oeyen J.P."/>
            <person name="Donath A."/>
            <person name="Petersen M."/>
            <person name="Wilbrandt J."/>
            <person name="Misof B."/>
            <person name="Liedtke D."/>
            <person name="Thamm M."/>
            <person name="Scheiner R."/>
            <person name="Schmitt T."/>
            <person name="Niehuis O."/>
        </authorList>
    </citation>
    <scope>NUCLEOTIDE SEQUENCE</scope>
    <source>
        <strain evidence="1">GBR_01_08_01A</strain>
    </source>
</reference>
<accession>A0AAD9REZ2</accession>
<comment type="caution">
    <text evidence="1">The sequence shown here is derived from an EMBL/GenBank/DDBJ whole genome shotgun (WGS) entry which is preliminary data.</text>
</comment>
<sequence length="141" mass="15980">MPMDRRRQEVISKRLCLNCLRTTSHVAKDCKYGTCRKCKRRHNIMLHDDNCRHDQTVQVSSATVEPKREEQSAIAVNHSSLRPSFSDALLSTALVHVYDIRGNIYECRALLDSASQSNFITTSLARRLSLTKHEVDIPVGG</sequence>
<dbReference type="EMBL" id="JAIFRP010000248">
    <property type="protein sequence ID" value="KAK2578532.1"/>
    <property type="molecule type" value="Genomic_DNA"/>
</dbReference>
<dbReference type="AlphaFoldDB" id="A0AAD9REZ2"/>
<dbReference type="Proteomes" id="UP001258017">
    <property type="component" value="Unassembled WGS sequence"/>
</dbReference>
<evidence type="ECO:0000313" key="1">
    <source>
        <dbReference type="EMBL" id="KAK2578532.1"/>
    </source>
</evidence>
<reference evidence="1" key="1">
    <citation type="submission" date="2021-08" db="EMBL/GenBank/DDBJ databases">
        <authorList>
            <person name="Misof B."/>
            <person name="Oliver O."/>
            <person name="Podsiadlowski L."/>
            <person name="Donath A."/>
            <person name="Peters R."/>
            <person name="Mayer C."/>
            <person name="Rust J."/>
            <person name="Gunkel S."/>
            <person name="Lesny P."/>
            <person name="Martin S."/>
            <person name="Oeyen J.P."/>
            <person name="Petersen M."/>
            <person name="Panagiotis P."/>
            <person name="Wilbrandt J."/>
            <person name="Tanja T."/>
        </authorList>
    </citation>
    <scope>NUCLEOTIDE SEQUENCE</scope>
    <source>
        <strain evidence="1">GBR_01_08_01A</strain>
        <tissue evidence="1">Thorax + abdomen</tissue>
    </source>
</reference>
<organism evidence="1 2">
    <name type="scientific">Odynerus spinipes</name>
    <dbReference type="NCBI Taxonomy" id="1348599"/>
    <lineage>
        <taxon>Eukaryota</taxon>
        <taxon>Metazoa</taxon>
        <taxon>Ecdysozoa</taxon>
        <taxon>Arthropoda</taxon>
        <taxon>Hexapoda</taxon>
        <taxon>Insecta</taxon>
        <taxon>Pterygota</taxon>
        <taxon>Neoptera</taxon>
        <taxon>Endopterygota</taxon>
        <taxon>Hymenoptera</taxon>
        <taxon>Apocrita</taxon>
        <taxon>Aculeata</taxon>
        <taxon>Vespoidea</taxon>
        <taxon>Vespidae</taxon>
        <taxon>Eumeninae</taxon>
        <taxon>Odynerus</taxon>
    </lineage>
</organism>
<dbReference type="PANTHER" id="PTHR47331">
    <property type="entry name" value="PHD-TYPE DOMAIN-CONTAINING PROTEIN"/>
    <property type="match status" value="1"/>
</dbReference>
<evidence type="ECO:0000313" key="2">
    <source>
        <dbReference type="Proteomes" id="UP001258017"/>
    </source>
</evidence>
<proteinExistence type="predicted"/>
<feature type="non-terminal residue" evidence="1">
    <location>
        <position position="141"/>
    </location>
</feature>
<dbReference type="PANTHER" id="PTHR47331:SF5">
    <property type="entry name" value="RIBONUCLEASE H"/>
    <property type="match status" value="1"/>
</dbReference>
<gene>
    <name evidence="1" type="ORF">KPH14_012800</name>
</gene>
<keyword evidence="2" id="KW-1185">Reference proteome</keyword>